<reference evidence="3 4" key="1">
    <citation type="submission" date="2021-06" db="EMBL/GenBank/DDBJ databases">
        <title>Bacillus sp. RD4P76, an endophyte from a halophyte.</title>
        <authorList>
            <person name="Sun J.-Q."/>
        </authorList>
    </citation>
    <scope>NUCLEOTIDE SEQUENCE [LARGE SCALE GENOMIC DNA]</scope>
    <source>
        <strain evidence="3 4">CGMCC 1.15917</strain>
    </source>
</reference>
<dbReference type="Proteomes" id="UP000784880">
    <property type="component" value="Unassembled WGS sequence"/>
</dbReference>
<dbReference type="InterPro" id="IPR055338">
    <property type="entry name" value="YqfX-like"/>
</dbReference>
<accession>A0ABS6JEJ6</accession>
<comment type="caution">
    <text evidence="3">The sequence shown here is derived from an EMBL/GenBank/DDBJ whole genome shotgun (WGS) entry which is preliminary data.</text>
</comment>
<gene>
    <name evidence="3" type="ORF">KS419_10140</name>
</gene>
<dbReference type="PANTHER" id="PTHR40040:SF1">
    <property type="entry name" value="MEMBRANE PROTEIN"/>
    <property type="match status" value="1"/>
</dbReference>
<organism evidence="3 4">
    <name type="scientific">Evansella tamaricis</name>
    <dbReference type="NCBI Taxonomy" id="2069301"/>
    <lineage>
        <taxon>Bacteria</taxon>
        <taxon>Bacillati</taxon>
        <taxon>Bacillota</taxon>
        <taxon>Bacilli</taxon>
        <taxon>Bacillales</taxon>
        <taxon>Bacillaceae</taxon>
        <taxon>Evansella</taxon>
    </lineage>
</organism>
<proteinExistence type="predicted"/>
<keyword evidence="2" id="KW-1133">Transmembrane helix</keyword>
<feature type="compositionally biased region" description="Basic and acidic residues" evidence="1">
    <location>
        <begin position="55"/>
        <end position="68"/>
    </location>
</feature>
<keyword evidence="2" id="KW-0812">Transmembrane</keyword>
<dbReference type="PANTHER" id="PTHR40040">
    <property type="entry name" value="SMALL HYDROPHOBIC PROTEIN-RELATED"/>
    <property type="match status" value="1"/>
</dbReference>
<dbReference type="RefSeq" id="WP_217066284.1">
    <property type="nucleotide sequence ID" value="NZ_JAHQCS010000092.1"/>
</dbReference>
<evidence type="ECO:0000313" key="4">
    <source>
        <dbReference type="Proteomes" id="UP000784880"/>
    </source>
</evidence>
<feature type="transmembrane region" description="Helical" evidence="2">
    <location>
        <begin position="84"/>
        <end position="107"/>
    </location>
</feature>
<name>A0ABS6JEJ6_9BACI</name>
<feature type="transmembrane region" description="Helical" evidence="2">
    <location>
        <begin position="119"/>
        <end position="141"/>
    </location>
</feature>
<evidence type="ECO:0008006" key="5">
    <source>
        <dbReference type="Google" id="ProtNLM"/>
    </source>
</evidence>
<feature type="compositionally biased region" description="Basic and acidic residues" evidence="1">
    <location>
        <begin position="8"/>
        <end position="40"/>
    </location>
</feature>
<feature type="region of interest" description="Disordered" evidence="1">
    <location>
        <begin position="1"/>
        <end position="75"/>
    </location>
</feature>
<protein>
    <recommendedName>
        <fullName evidence="5">DUF4190 domain-containing protein</fullName>
    </recommendedName>
</protein>
<evidence type="ECO:0000256" key="2">
    <source>
        <dbReference type="SAM" id="Phobius"/>
    </source>
</evidence>
<keyword evidence="4" id="KW-1185">Reference proteome</keyword>
<dbReference type="EMBL" id="JAHQCS010000092">
    <property type="protein sequence ID" value="MBU9712099.1"/>
    <property type="molecule type" value="Genomic_DNA"/>
</dbReference>
<evidence type="ECO:0000313" key="3">
    <source>
        <dbReference type="EMBL" id="MBU9712099.1"/>
    </source>
</evidence>
<keyword evidence="2" id="KW-0472">Membrane</keyword>
<sequence length="142" mass="15729">MSQFDNNNRPRDLHVVKDERSNDVKYDPEHEKESDYREETSVEYAPNPGLLGGRAETEISSDRTREVEREEDTEVTEGKGVGTLAVALSIVSLFFLPIIFAAAGLILGFMTVNRGHKALGYTAIAISAFTIIMAVFFAPFVT</sequence>
<evidence type="ECO:0000256" key="1">
    <source>
        <dbReference type="SAM" id="MobiDB-lite"/>
    </source>
</evidence>